<keyword evidence="2" id="KW-1185">Reference proteome</keyword>
<dbReference type="RefSeq" id="WP_419151514.1">
    <property type="nucleotide sequence ID" value="NZ_JAUSTR010000002.1"/>
</dbReference>
<dbReference type="Gene3D" id="2.30.110.10">
    <property type="entry name" value="Electron Transport, Fmn-binding Protein, Chain A"/>
    <property type="match status" value="1"/>
</dbReference>
<evidence type="ECO:0000313" key="2">
    <source>
        <dbReference type="Proteomes" id="UP001225646"/>
    </source>
</evidence>
<protein>
    <submittedName>
        <fullName evidence="1">Uncharacterized protein</fullName>
    </submittedName>
</protein>
<organism evidence="1 2">
    <name type="scientific">Aeribacillus alveayuensis</name>
    <dbReference type="NCBI Taxonomy" id="279215"/>
    <lineage>
        <taxon>Bacteria</taxon>
        <taxon>Bacillati</taxon>
        <taxon>Bacillota</taxon>
        <taxon>Bacilli</taxon>
        <taxon>Bacillales</taxon>
        <taxon>Bacillaceae</taxon>
        <taxon>Aeribacillus</taxon>
    </lineage>
</organism>
<reference evidence="1 2" key="1">
    <citation type="submission" date="2023-07" db="EMBL/GenBank/DDBJ databases">
        <title>Genomic Encyclopedia of Type Strains, Phase IV (KMG-IV): sequencing the most valuable type-strain genomes for metagenomic binning, comparative biology and taxonomic classification.</title>
        <authorList>
            <person name="Goeker M."/>
        </authorList>
    </citation>
    <scope>NUCLEOTIDE SEQUENCE [LARGE SCALE GENOMIC DNA]</scope>
    <source>
        <strain evidence="1 2">DSM 19092</strain>
    </source>
</reference>
<dbReference type="Proteomes" id="UP001225646">
    <property type="component" value="Unassembled WGS sequence"/>
</dbReference>
<dbReference type="InterPro" id="IPR012349">
    <property type="entry name" value="Split_barrel_FMN-bd"/>
</dbReference>
<evidence type="ECO:0000313" key="1">
    <source>
        <dbReference type="EMBL" id="MDQ0161940.1"/>
    </source>
</evidence>
<proteinExistence type="predicted"/>
<sequence length="61" mass="7004">MRRCSKCKHDGNETKLIFRIDDELYDDGRVIEEKIAPLCRLGGANYAEIGHIFSIPRPTLK</sequence>
<dbReference type="EMBL" id="JAUSTR010000002">
    <property type="protein sequence ID" value="MDQ0161940.1"/>
    <property type="molecule type" value="Genomic_DNA"/>
</dbReference>
<accession>A0ABT9VMG1</accession>
<gene>
    <name evidence="1" type="ORF">J2S06_001014</name>
</gene>
<comment type="caution">
    <text evidence="1">The sequence shown here is derived from an EMBL/GenBank/DDBJ whole genome shotgun (WGS) entry which is preliminary data.</text>
</comment>
<name>A0ABT9VMG1_9BACI</name>